<proteinExistence type="predicted"/>
<reference evidence="1" key="2">
    <citation type="journal article" date="2015" name="Data Brief">
        <title>Shoot transcriptome of the giant reed, Arundo donax.</title>
        <authorList>
            <person name="Barrero R.A."/>
            <person name="Guerrero F.D."/>
            <person name="Moolhuijzen P."/>
            <person name="Goolsby J.A."/>
            <person name="Tidwell J."/>
            <person name="Bellgard S.E."/>
            <person name="Bellgard M.I."/>
        </authorList>
    </citation>
    <scope>NUCLEOTIDE SEQUENCE</scope>
    <source>
        <tissue evidence="1">Shoot tissue taken approximately 20 cm above the soil surface</tissue>
    </source>
</reference>
<organism evidence="1">
    <name type="scientific">Arundo donax</name>
    <name type="common">Giant reed</name>
    <name type="synonym">Donax arundinaceus</name>
    <dbReference type="NCBI Taxonomy" id="35708"/>
    <lineage>
        <taxon>Eukaryota</taxon>
        <taxon>Viridiplantae</taxon>
        <taxon>Streptophyta</taxon>
        <taxon>Embryophyta</taxon>
        <taxon>Tracheophyta</taxon>
        <taxon>Spermatophyta</taxon>
        <taxon>Magnoliopsida</taxon>
        <taxon>Liliopsida</taxon>
        <taxon>Poales</taxon>
        <taxon>Poaceae</taxon>
        <taxon>PACMAD clade</taxon>
        <taxon>Arundinoideae</taxon>
        <taxon>Arundineae</taxon>
        <taxon>Arundo</taxon>
    </lineage>
</organism>
<evidence type="ECO:0000313" key="1">
    <source>
        <dbReference type="EMBL" id="JAE14889.1"/>
    </source>
</evidence>
<dbReference type="EMBL" id="GBRH01183007">
    <property type="protein sequence ID" value="JAE14889.1"/>
    <property type="molecule type" value="Transcribed_RNA"/>
</dbReference>
<reference evidence="1" key="1">
    <citation type="submission" date="2014-09" db="EMBL/GenBank/DDBJ databases">
        <authorList>
            <person name="Magalhaes I.L.F."/>
            <person name="Oliveira U."/>
            <person name="Santos F.R."/>
            <person name="Vidigal T.H.D.A."/>
            <person name="Brescovit A.D."/>
            <person name="Santos A.J."/>
        </authorList>
    </citation>
    <scope>NUCLEOTIDE SEQUENCE</scope>
    <source>
        <tissue evidence="1">Shoot tissue taken approximately 20 cm above the soil surface</tissue>
    </source>
</reference>
<dbReference type="AlphaFoldDB" id="A0A0A9FUG7"/>
<name>A0A0A9FUG7_ARUDO</name>
<sequence>MSTICPVDSFTFSSGRSCQSQPGLFGMCLHLMRFSLFISFDMWSLNESVLPLIFFWNHETGSLPYCIVGLLAPFSTGGRSPTVSLTVIDRKGAPAAVLLTAA</sequence>
<accession>A0A0A9FUG7</accession>
<protein>
    <submittedName>
        <fullName evidence="1">Dmt101</fullName>
    </submittedName>
</protein>